<protein>
    <submittedName>
        <fullName evidence="2">Uncharacterized protein</fullName>
    </submittedName>
</protein>
<dbReference type="OrthoDB" id="2442112at2759"/>
<gene>
    <name evidence="2" type="ORF">chiPu_0010847</name>
</gene>
<accession>A0A401SPT9</accession>
<dbReference type="SUPFAM" id="SSF46579">
    <property type="entry name" value="Prefoldin"/>
    <property type="match status" value="1"/>
</dbReference>
<dbReference type="Gene3D" id="1.10.287.370">
    <property type="match status" value="1"/>
</dbReference>
<dbReference type="EMBL" id="BEZZ01000431">
    <property type="protein sequence ID" value="GCC32386.1"/>
    <property type="molecule type" value="Genomic_DNA"/>
</dbReference>
<proteinExistence type="predicted"/>
<dbReference type="OMA" id="TEMLSQC"/>
<dbReference type="InterPro" id="IPR054148">
    <property type="entry name" value="ASNSD1-SEP"/>
</dbReference>
<evidence type="ECO:0000256" key="1">
    <source>
        <dbReference type="SAM" id="MobiDB-lite"/>
    </source>
</evidence>
<evidence type="ECO:0000313" key="2">
    <source>
        <dbReference type="EMBL" id="GCC32386.1"/>
    </source>
</evidence>
<reference evidence="2 3" key="1">
    <citation type="journal article" date="2018" name="Nat. Ecol. Evol.">
        <title>Shark genomes provide insights into elasmobranch evolution and the origin of vertebrates.</title>
        <authorList>
            <person name="Hara Y"/>
            <person name="Yamaguchi K"/>
            <person name="Onimaru K"/>
            <person name="Kadota M"/>
            <person name="Koyanagi M"/>
            <person name="Keeley SD"/>
            <person name="Tatsumi K"/>
            <person name="Tanaka K"/>
            <person name="Motone F"/>
            <person name="Kageyama Y"/>
            <person name="Nozu R"/>
            <person name="Adachi N"/>
            <person name="Nishimura O"/>
            <person name="Nakagawa R"/>
            <person name="Tanegashima C"/>
            <person name="Kiyatake I"/>
            <person name="Matsumoto R"/>
            <person name="Murakumo K"/>
            <person name="Nishida K"/>
            <person name="Terakita A"/>
            <person name="Kuratani S"/>
            <person name="Sato K"/>
            <person name="Hyodo S Kuraku.S."/>
        </authorList>
    </citation>
    <scope>NUCLEOTIDE SEQUENCE [LARGE SCALE GENOMIC DNA]</scope>
</reference>
<keyword evidence="3" id="KW-1185">Reference proteome</keyword>
<dbReference type="STRING" id="137246.A0A401SPT9"/>
<evidence type="ECO:0000313" key="3">
    <source>
        <dbReference type="Proteomes" id="UP000287033"/>
    </source>
</evidence>
<feature type="compositionally biased region" description="Basic and acidic residues" evidence="1">
    <location>
        <begin position="8"/>
        <end position="20"/>
    </location>
</feature>
<dbReference type="Pfam" id="PF21975">
    <property type="entry name" value="ASNSD1-SEP"/>
    <property type="match status" value="1"/>
</dbReference>
<dbReference type="InterPro" id="IPR009053">
    <property type="entry name" value="Prefoldin"/>
</dbReference>
<sequence>MEAVSNKVADRVGARREELSKQIQEQSVVIDELSNLKKNRRVYKQQPNSNIFFLADQTQTLNECKCALDEMKKEYQNLENAEKVTNN</sequence>
<name>A0A401SPT9_CHIPU</name>
<comment type="caution">
    <text evidence="2">The sequence shown here is derived from an EMBL/GenBank/DDBJ whole genome shotgun (WGS) entry which is preliminary data.</text>
</comment>
<organism evidence="2 3">
    <name type="scientific">Chiloscyllium punctatum</name>
    <name type="common">Brownbanded bambooshark</name>
    <name type="synonym">Hemiscyllium punctatum</name>
    <dbReference type="NCBI Taxonomy" id="137246"/>
    <lineage>
        <taxon>Eukaryota</taxon>
        <taxon>Metazoa</taxon>
        <taxon>Chordata</taxon>
        <taxon>Craniata</taxon>
        <taxon>Vertebrata</taxon>
        <taxon>Chondrichthyes</taxon>
        <taxon>Elasmobranchii</taxon>
        <taxon>Galeomorphii</taxon>
        <taxon>Galeoidea</taxon>
        <taxon>Orectolobiformes</taxon>
        <taxon>Hemiscylliidae</taxon>
        <taxon>Chiloscyllium</taxon>
    </lineage>
</organism>
<dbReference type="Proteomes" id="UP000287033">
    <property type="component" value="Unassembled WGS sequence"/>
</dbReference>
<feature type="region of interest" description="Disordered" evidence="1">
    <location>
        <begin position="1"/>
        <end position="21"/>
    </location>
</feature>
<dbReference type="AlphaFoldDB" id="A0A401SPT9"/>